<dbReference type="Gene3D" id="2.50.20.20">
    <property type="match status" value="1"/>
</dbReference>
<feature type="region of interest" description="Disordered" evidence="1">
    <location>
        <begin position="24"/>
        <end position="47"/>
    </location>
</feature>
<reference evidence="4" key="1">
    <citation type="journal article" date="2019" name="Int. J. Syst. Evol. Microbiol.">
        <title>The Global Catalogue of Microorganisms (GCM) 10K type strain sequencing project: providing services to taxonomists for standard genome sequencing and annotation.</title>
        <authorList>
            <consortium name="The Broad Institute Genomics Platform"/>
            <consortium name="The Broad Institute Genome Sequencing Center for Infectious Disease"/>
            <person name="Wu L."/>
            <person name="Ma J."/>
        </authorList>
    </citation>
    <scope>NUCLEOTIDE SEQUENCE [LARGE SCALE GENOMIC DNA]</scope>
    <source>
        <strain evidence="4">JCM 17656</strain>
    </source>
</reference>
<feature type="compositionally biased region" description="Low complexity" evidence="1">
    <location>
        <begin position="29"/>
        <end position="44"/>
    </location>
</feature>
<sequence>MRGAVAVAVLLAAALTGCADAADEGKPVASAQPSARSPQAAPAEAEPRTVAEFLARAEEAMAGQKGWTFAVKGREGLVLRGQDSSATYSATVRRTTGEAWALHSTGATVSKGVSKSEEIYVADGTAYVKKGAAGWEHGPVTDPEFADKVEDPIAALDAFRDYGDEVTLAKADGRVELRARAASGPLTGVRDKAVVRKALRELAPTLRQLRAAGVTAPESAIAVGGVEETLVVNPSTYRVTAHTFKCTFLIPYDGQRIRYEQDVTERTSGTYDEVVAVPEGLG</sequence>
<accession>A0ABP6VBA0</accession>
<proteinExistence type="predicted"/>
<comment type="caution">
    <text evidence="3">The sequence shown here is derived from an EMBL/GenBank/DDBJ whole genome shotgun (WGS) entry which is preliminary data.</text>
</comment>
<gene>
    <name evidence="3" type="ORF">GCM10022295_10680</name>
</gene>
<dbReference type="EMBL" id="BAABCE010000002">
    <property type="protein sequence ID" value="GAA3530623.1"/>
    <property type="molecule type" value="Genomic_DNA"/>
</dbReference>
<keyword evidence="4" id="KW-1185">Reference proteome</keyword>
<feature type="signal peptide" evidence="2">
    <location>
        <begin position="1"/>
        <end position="21"/>
    </location>
</feature>
<protein>
    <recommendedName>
        <fullName evidence="5">Lipoprotein</fullName>
    </recommendedName>
</protein>
<evidence type="ECO:0000256" key="2">
    <source>
        <dbReference type="SAM" id="SignalP"/>
    </source>
</evidence>
<evidence type="ECO:0008006" key="5">
    <source>
        <dbReference type="Google" id="ProtNLM"/>
    </source>
</evidence>
<dbReference type="PROSITE" id="PS51257">
    <property type="entry name" value="PROKAR_LIPOPROTEIN"/>
    <property type="match status" value="1"/>
</dbReference>
<keyword evidence="2" id="KW-0732">Signal</keyword>
<dbReference type="Proteomes" id="UP001500707">
    <property type="component" value="Unassembled WGS sequence"/>
</dbReference>
<dbReference type="RefSeq" id="WP_346180506.1">
    <property type="nucleotide sequence ID" value="NZ_BAABCE010000002.1"/>
</dbReference>
<evidence type="ECO:0000313" key="3">
    <source>
        <dbReference type="EMBL" id="GAA3530623.1"/>
    </source>
</evidence>
<name>A0ABP6VBA0_9ACTN</name>
<organism evidence="3 4">
    <name type="scientific">Streptomyces osmaniensis</name>
    <dbReference type="NCBI Taxonomy" id="593134"/>
    <lineage>
        <taxon>Bacteria</taxon>
        <taxon>Bacillati</taxon>
        <taxon>Actinomycetota</taxon>
        <taxon>Actinomycetes</taxon>
        <taxon>Kitasatosporales</taxon>
        <taxon>Streptomycetaceae</taxon>
        <taxon>Streptomyces</taxon>
    </lineage>
</organism>
<evidence type="ECO:0000313" key="4">
    <source>
        <dbReference type="Proteomes" id="UP001500707"/>
    </source>
</evidence>
<evidence type="ECO:0000256" key="1">
    <source>
        <dbReference type="SAM" id="MobiDB-lite"/>
    </source>
</evidence>
<feature type="chain" id="PRO_5047243063" description="Lipoprotein" evidence="2">
    <location>
        <begin position="22"/>
        <end position="282"/>
    </location>
</feature>